<dbReference type="CDD" id="cd03530">
    <property type="entry name" value="Rieske_NirD_small_Bacillus"/>
    <property type="match status" value="1"/>
</dbReference>
<sequence length="114" mass="12234">MNITTQNQPPAGEGWHSACSLAEIPVLGSRVMRLGSLDVALFRTRDDRIFAVHDKCPHKGGPLSQGMVHGDVVTCPLHSWKIQLASGQAVAPDVGCTPPYPVSLVADQVWVQLP</sequence>
<dbReference type="PROSITE" id="PS51296">
    <property type="entry name" value="RIESKE"/>
    <property type="match status" value="1"/>
</dbReference>
<dbReference type="Pfam" id="PF00355">
    <property type="entry name" value="Rieske"/>
    <property type="match status" value="1"/>
</dbReference>
<dbReference type="InterPro" id="IPR017941">
    <property type="entry name" value="Rieske_2Fe-2S"/>
</dbReference>
<protein>
    <submittedName>
        <fullName evidence="3">Nitrite reductase small subunit NirD</fullName>
    </submittedName>
</protein>
<keyword evidence="4" id="KW-1185">Reference proteome</keyword>
<gene>
    <name evidence="3" type="primary">nirD</name>
    <name evidence="3" type="ORF">Azoinq_04065</name>
</gene>
<dbReference type="KEGG" id="aiq:Azoinq_04065"/>
<dbReference type="EMBL" id="CP064782">
    <property type="protein sequence ID" value="QWT49796.1"/>
    <property type="molecule type" value="Genomic_DNA"/>
</dbReference>
<dbReference type="GO" id="GO:0051537">
    <property type="term" value="F:2 iron, 2 sulfur cluster binding"/>
    <property type="evidence" value="ECO:0007669"/>
    <property type="project" value="InterPro"/>
</dbReference>
<accession>A0A975SPF8</accession>
<organism evidence="3 4">
    <name type="scientific">Azospira inquinata</name>
    <dbReference type="NCBI Taxonomy" id="2785627"/>
    <lineage>
        <taxon>Bacteria</taxon>
        <taxon>Pseudomonadati</taxon>
        <taxon>Pseudomonadota</taxon>
        <taxon>Betaproteobacteria</taxon>
        <taxon>Rhodocyclales</taxon>
        <taxon>Rhodocyclaceae</taxon>
        <taxon>Azospira</taxon>
    </lineage>
</organism>
<dbReference type="GO" id="GO:0008942">
    <property type="term" value="F:nitrite reductase [NAD(P)H] activity"/>
    <property type="evidence" value="ECO:0007669"/>
    <property type="project" value="InterPro"/>
</dbReference>
<keyword evidence="1" id="KW-0560">Oxidoreductase</keyword>
<dbReference type="AlphaFoldDB" id="A0A975SPF8"/>
<evidence type="ECO:0000313" key="3">
    <source>
        <dbReference type="EMBL" id="QWT49796.1"/>
    </source>
</evidence>
<reference evidence="3" key="1">
    <citation type="submission" date="2020-11" db="EMBL/GenBank/DDBJ databases">
        <title>Azospira inquinata sp. nov.</title>
        <authorList>
            <person name="Moe W.M."/>
            <person name="Mikes M.C."/>
        </authorList>
    </citation>
    <scope>NUCLEOTIDE SEQUENCE</scope>
    <source>
        <strain evidence="3">Azo-3</strain>
    </source>
</reference>
<feature type="domain" description="Rieske" evidence="2">
    <location>
        <begin position="16"/>
        <end position="111"/>
    </location>
</feature>
<evidence type="ECO:0000259" key="2">
    <source>
        <dbReference type="PROSITE" id="PS51296"/>
    </source>
</evidence>
<dbReference type="Proteomes" id="UP000683428">
    <property type="component" value="Chromosome"/>
</dbReference>
<evidence type="ECO:0000256" key="1">
    <source>
        <dbReference type="ARBA" id="ARBA00023002"/>
    </source>
</evidence>
<dbReference type="PANTHER" id="PTHR21496:SF23">
    <property type="entry name" value="3-PHENYLPROPIONATE_CINNAMIC ACID DIOXYGENASE FERREDOXIN SUBUNIT"/>
    <property type="match status" value="1"/>
</dbReference>
<dbReference type="RefSeq" id="WP_216125603.1">
    <property type="nucleotide sequence ID" value="NZ_CP064782.1"/>
</dbReference>
<dbReference type="InterPro" id="IPR012748">
    <property type="entry name" value="Rieske-like_NirD"/>
</dbReference>
<proteinExistence type="predicted"/>
<dbReference type="PANTHER" id="PTHR21496">
    <property type="entry name" value="FERREDOXIN-RELATED"/>
    <property type="match status" value="1"/>
</dbReference>
<evidence type="ECO:0000313" key="4">
    <source>
        <dbReference type="Proteomes" id="UP000683428"/>
    </source>
</evidence>
<name>A0A975SPF8_9RHOO</name>
<dbReference type="NCBIfam" id="TIGR02378">
    <property type="entry name" value="nirD_assim_sml"/>
    <property type="match status" value="1"/>
</dbReference>